<dbReference type="OrthoDB" id="9782703at2"/>
<reference evidence="7" key="1">
    <citation type="submission" date="2017-04" db="EMBL/GenBank/DDBJ databases">
        <authorList>
            <person name="Varghese N."/>
            <person name="Submissions S."/>
        </authorList>
    </citation>
    <scope>NUCLEOTIDE SEQUENCE [LARGE SCALE GENOMIC DNA]</scope>
    <source>
        <strain evidence="7">DSM 20463</strain>
    </source>
</reference>
<dbReference type="EMBL" id="FWWR01000009">
    <property type="protein sequence ID" value="SMB87904.1"/>
    <property type="molecule type" value="Genomic_DNA"/>
</dbReference>
<dbReference type="PANTHER" id="PTHR43133:SF51">
    <property type="entry name" value="RNA POLYMERASE SIGMA FACTOR"/>
    <property type="match status" value="1"/>
</dbReference>
<dbReference type="InterPro" id="IPR007627">
    <property type="entry name" value="RNA_pol_sigma70_r2"/>
</dbReference>
<keyword evidence="4" id="KW-0804">Transcription</keyword>
<name>A0A1W1V4G9_PEPAS</name>
<dbReference type="Gene3D" id="1.10.10.10">
    <property type="entry name" value="Winged helix-like DNA-binding domain superfamily/Winged helix DNA-binding domain"/>
    <property type="match status" value="1"/>
</dbReference>
<evidence type="ECO:0000256" key="3">
    <source>
        <dbReference type="ARBA" id="ARBA00023082"/>
    </source>
</evidence>
<dbReference type="GO" id="GO:0006352">
    <property type="term" value="P:DNA-templated transcription initiation"/>
    <property type="evidence" value="ECO:0007669"/>
    <property type="project" value="InterPro"/>
</dbReference>
<dbReference type="PROSITE" id="PS00622">
    <property type="entry name" value="HTH_LUXR_1"/>
    <property type="match status" value="1"/>
</dbReference>
<keyword evidence="7" id="KW-1185">Reference proteome</keyword>
<dbReference type="InterPro" id="IPR014284">
    <property type="entry name" value="RNA_pol_sigma-70_dom"/>
</dbReference>
<dbReference type="NCBIfam" id="TIGR02937">
    <property type="entry name" value="sigma70-ECF"/>
    <property type="match status" value="1"/>
</dbReference>
<evidence type="ECO:0000313" key="7">
    <source>
        <dbReference type="Proteomes" id="UP000192368"/>
    </source>
</evidence>
<dbReference type="CDD" id="cd06171">
    <property type="entry name" value="Sigma70_r4"/>
    <property type="match status" value="1"/>
</dbReference>
<dbReference type="Gene3D" id="1.10.1740.10">
    <property type="match status" value="1"/>
</dbReference>
<evidence type="ECO:0000256" key="1">
    <source>
        <dbReference type="ARBA" id="ARBA00010641"/>
    </source>
</evidence>
<dbReference type="Proteomes" id="UP000192368">
    <property type="component" value="Unassembled WGS sequence"/>
</dbReference>
<sequence length="155" mass="18753">MKRNEDFESLMENREYKLYKIAFTYLRNRDDSMDCVQETLLKGLKSYHRLKNIEYFDTWIIRILINTCIDYLNKNRNTVQINEEISSEEIESDYEQTIDLLNAIKDLDQQQRELIFLKYFKGYSNVEIAEEMGIKEGTVKSRVHRILKKLRFSME</sequence>
<accession>A0A1W1V4G9</accession>
<dbReference type="InterPro" id="IPR013325">
    <property type="entry name" value="RNA_pol_sigma_r2"/>
</dbReference>
<dbReference type="AlphaFoldDB" id="A0A1W1V4G9"/>
<comment type="similarity">
    <text evidence="1">Belongs to the sigma-70 factor family. ECF subfamily.</text>
</comment>
<dbReference type="SMART" id="SM00421">
    <property type="entry name" value="HTH_LUXR"/>
    <property type="match status" value="1"/>
</dbReference>
<keyword evidence="3" id="KW-0731">Sigma factor</keyword>
<dbReference type="GO" id="GO:0003677">
    <property type="term" value="F:DNA binding"/>
    <property type="evidence" value="ECO:0007669"/>
    <property type="project" value="InterPro"/>
</dbReference>
<evidence type="ECO:0000256" key="4">
    <source>
        <dbReference type="ARBA" id="ARBA00023163"/>
    </source>
</evidence>
<dbReference type="Pfam" id="PF04542">
    <property type="entry name" value="Sigma70_r2"/>
    <property type="match status" value="1"/>
</dbReference>
<evidence type="ECO:0000313" key="6">
    <source>
        <dbReference type="EMBL" id="SMB87904.1"/>
    </source>
</evidence>
<dbReference type="RefSeq" id="WP_084230847.1">
    <property type="nucleotide sequence ID" value="NZ_FWWR01000009.1"/>
</dbReference>
<dbReference type="InterPro" id="IPR039425">
    <property type="entry name" value="RNA_pol_sigma-70-like"/>
</dbReference>
<dbReference type="SUPFAM" id="SSF88946">
    <property type="entry name" value="Sigma2 domain of RNA polymerase sigma factors"/>
    <property type="match status" value="1"/>
</dbReference>
<evidence type="ECO:0000259" key="5">
    <source>
        <dbReference type="PROSITE" id="PS00622"/>
    </source>
</evidence>
<dbReference type="PANTHER" id="PTHR43133">
    <property type="entry name" value="RNA POLYMERASE ECF-TYPE SIGMA FACTO"/>
    <property type="match status" value="1"/>
</dbReference>
<dbReference type="GO" id="GO:0016987">
    <property type="term" value="F:sigma factor activity"/>
    <property type="evidence" value="ECO:0007669"/>
    <property type="project" value="UniProtKB-KW"/>
</dbReference>
<dbReference type="InterPro" id="IPR013324">
    <property type="entry name" value="RNA_pol_sigma_r3/r4-like"/>
</dbReference>
<dbReference type="InterPro" id="IPR036388">
    <property type="entry name" value="WH-like_DNA-bd_sf"/>
</dbReference>
<dbReference type="PRINTS" id="PR00038">
    <property type="entry name" value="HTHLUXR"/>
</dbReference>
<dbReference type="Pfam" id="PF08281">
    <property type="entry name" value="Sigma70_r4_2"/>
    <property type="match status" value="1"/>
</dbReference>
<evidence type="ECO:0000256" key="2">
    <source>
        <dbReference type="ARBA" id="ARBA00023015"/>
    </source>
</evidence>
<keyword evidence="2" id="KW-0805">Transcription regulation</keyword>
<dbReference type="InterPro" id="IPR013249">
    <property type="entry name" value="RNA_pol_sigma70_r4_t2"/>
</dbReference>
<dbReference type="SUPFAM" id="SSF88659">
    <property type="entry name" value="Sigma3 and sigma4 domains of RNA polymerase sigma factors"/>
    <property type="match status" value="1"/>
</dbReference>
<feature type="domain" description="HTH luxR-type" evidence="5">
    <location>
        <begin position="122"/>
        <end position="149"/>
    </location>
</feature>
<protein>
    <submittedName>
        <fullName evidence="6">RNA polymerase sigma-70 factor, ECF subfamily</fullName>
    </submittedName>
</protein>
<organism evidence="6 7">
    <name type="scientific">Peptoniphilus asaccharolyticus DSM 20463</name>
    <dbReference type="NCBI Taxonomy" id="573058"/>
    <lineage>
        <taxon>Bacteria</taxon>
        <taxon>Bacillati</taxon>
        <taxon>Bacillota</taxon>
        <taxon>Tissierellia</taxon>
        <taxon>Tissierellales</taxon>
        <taxon>Peptoniphilaceae</taxon>
        <taxon>Peptoniphilus</taxon>
    </lineage>
</organism>
<dbReference type="InterPro" id="IPR000792">
    <property type="entry name" value="Tscrpt_reg_LuxR_C"/>
</dbReference>
<proteinExistence type="inferred from homology"/>
<dbReference type="STRING" id="573058.SAMN00017477_1291"/>
<gene>
    <name evidence="6" type="ORF">SAMN00017477_1291</name>
</gene>